<dbReference type="AlphaFoldDB" id="A0A224YH88"/>
<name>A0A224YH88_9ACAR</name>
<feature type="transmembrane region" description="Helical" evidence="1">
    <location>
        <begin position="26"/>
        <end position="55"/>
    </location>
</feature>
<keyword evidence="1" id="KW-1133">Transmembrane helix</keyword>
<accession>A0A224YH88</accession>
<protein>
    <submittedName>
        <fullName evidence="2">Uncharacterized protein</fullName>
    </submittedName>
</protein>
<evidence type="ECO:0000256" key="1">
    <source>
        <dbReference type="SAM" id="Phobius"/>
    </source>
</evidence>
<keyword evidence="1" id="KW-0472">Membrane</keyword>
<keyword evidence="1" id="KW-0812">Transmembrane</keyword>
<evidence type="ECO:0000313" key="2">
    <source>
        <dbReference type="EMBL" id="MAA13573.1"/>
    </source>
</evidence>
<dbReference type="EMBL" id="GFPF01002427">
    <property type="protein sequence ID" value="MAA13573.1"/>
    <property type="molecule type" value="Transcribed_RNA"/>
</dbReference>
<reference evidence="2" key="1">
    <citation type="journal article" date="2017" name="Parasit. Vectors">
        <title>Sialotranscriptomics of Rhipicephalus zambeziensis reveals intricate expression profiles of secretory proteins and suggests tight temporal transcriptional regulation during blood-feeding.</title>
        <authorList>
            <person name="de Castro M.H."/>
            <person name="de Klerk D."/>
            <person name="Pienaar R."/>
            <person name="Rees D.J.G."/>
            <person name="Mans B.J."/>
        </authorList>
    </citation>
    <scope>NUCLEOTIDE SEQUENCE</scope>
    <source>
        <tissue evidence="2">Salivary glands</tissue>
    </source>
</reference>
<proteinExistence type="predicted"/>
<organism evidence="2">
    <name type="scientific">Rhipicephalus zambeziensis</name>
    <dbReference type="NCBI Taxonomy" id="60191"/>
    <lineage>
        <taxon>Eukaryota</taxon>
        <taxon>Metazoa</taxon>
        <taxon>Ecdysozoa</taxon>
        <taxon>Arthropoda</taxon>
        <taxon>Chelicerata</taxon>
        <taxon>Arachnida</taxon>
        <taxon>Acari</taxon>
        <taxon>Parasitiformes</taxon>
        <taxon>Ixodida</taxon>
        <taxon>Ixodoidea</taxon>
        <taxon>Ixodidae</taxon>
        <taxon>Rhipicephalinae</taxon>
        <taxon>Rhipicephalus</taxon>
        <taxon>Rhipicephalus</taxon>
    </lineage>
</organism>
<feature type="transmembrane region" description="Helical" evidence="1">
    <location>
        <begin position="67"/>
        <end position="84"/>
    </location>
</feature>
<sequence length="112" mass="12853">MQNVLKSSCSYHHACTELQKNYGHKYLALSAIFVKYCASLGLLFVRVVPCTWAFFQEPAHGLYYNRSVLHIYNTITAFSIAFTVNRGSLFRENLLQARIACRSGHCSMHFRL</sequence>